<dbReference type="InterPro" id="IPR044168">
    <property type="entry name" value="RISBZ3/4/5"/>
</dbReference>
<keyword evidence="2" id="KW-0805">Transcription regulation</keyword>
<feature type="compositionally biased region" description="Acidic residues" evidence="6">
    <location>
        <begin position="159"/>
        <end position="169"/>
    </location>
</feature>
<dbReference type="GO" id="GO:0003700">
    <property type="term" value="F:DNA-binding transcription factor activity"/>
    <property type="evidence" value="ECO:0007669"/>
    <property type="project" value="InterPro"/>
</dbReference>
<dbReference type="SUPFAM" id="SSF57959">
    <property type="entry name" value="Leucine zipper domain"/>
    <property type="match status" value="1"/>
</dbReference>
<dbReference type="Pfam" id="PF00170">
    <property type="entry name" value="bZIP_1"/>
    <property type="match status" value="1"/>
</dbReference>
<feature type="compositionally biased region" description="Polar residues" evidence="6">
    <location>
        <begin position="1"/>
        <end position="12"/>
    </location>
</feature>
<evidence type="ECO:0000313" key="8">
    <source>
        <dbReference type="EMBL" id="GMG99172.1"/>
    </source>
</evidence>
<dbReference type="FunFam" id="1.20.5.170:FF:000020">
    <property type="entry name" value="BZIP transcription factor"/>
    <property type="match status" value="1"/>
</dbReference>
<keyword evidence="5" id="KW-0539">Nucleus</keyword>
<organism evidence="8 9">
    <name type="scientific">Nepenthes gracilis</name>
    <name type="common">Slender pitcher plant</name>
    <dbReference type="NCBI Taxonomy" id="150966"/>
    <lineage>
        <taxon>Eukaryota</taxon>
        <taxon>Viridiplantae</taxon>
        <taxon>Streptophyta</taxon>
        <taxon>Embryophyta</taxon>
        <taxon>Tracheophyta</taxon>
        <taxon>Spermatophyta</taxon>
        <taxon>Magnoliopsida</taxon>
        <taxon>eudicotyledons</taxon>
        <taxon>Gunneridae</taxon>
        <taxon>Pentapetalae</taxon>
        <taxon>Caryophyllales</taxon>
        <taxon>Nepenthaceae</taxon>
        <taxon>Nepenthes</taxon>
    </lineage>
</organism>
<dbReference type="CDD" id="cd14702">
    <property type="entry name" value="bZIP_plant_GBF1"/>
    <property type="match status" value="1"/>
</dbReference>
<comment type="subcellular location">
    <subcellularLocation>
        <location evidence="1">Nucleus</location>
    </subcellularLocation>
</comment>
<dbReference type="PANTHER" id="PTHR47693:SF1">
    <property type="entry name" value="BZIP TRANSCRIPTION FACTOR RISBZ3"/>
    <property type="match status" value="1"/>
</dbReference>
<feature type="region of interest" description="Disordered" evidence="6">
    <location>
        <begin position="1"/>
        <end position="23"/>
    </location>
</feature>
<evidence type="ECO:0000256" key="3">
    <source>
        <dbReference type="ARBA" id="ARBA00023125"/>
    </source>
</evidence>
<comment type="caution">
    <text evidence="8">The sequence shown here is derived from an EMBL/GenBank/DDBJ whole genome shotgun (WGS) entry which is preliminary data.</text>
</comment>
<dbReference type="InterPro" id="IPR004827">
    <property type="entry name" value="bZIP"/>
</dbReference>
<feature type="region of interest" description="Disordered" evidence="6">
    <location>
        <begin position="146"/>
        <end position="169"/>
    </location>
</feature>
<dbReference type="GO" id="GO:0003677">
    <property type="term" value="F:DNA binding"/>
    <property type="evidence" value="ECO:0007669"/>
    <property type="project" value="UniProtKB-KW"/>
</dbReference>
<name>A0AAD3P4F9_NEPGR</name>
<dbReference type="Proteomes" id="UP001279734">
    <property type="component" value="Unassembled WGS sequence"/>
</dbReference>
<keyword evidence="9" id="KW-1185">Reference proteome</keyword>
<feature type="region of interest" description="Disordered" evidence="6">
    <location>
        <begin position="183"/>
        <end position="203"/>
    </location>
</feature>
<feature type="domain" description="BZIP" evidence="7">
    <location>
        <begin position="180"/>
        <end position="243"/>
    </location>
</feature>
<evidence type="ECO:0000256" key="6">
    <source>
        <dbReference type="SAM" id="MobiDB-lite"/>
    </source>
</evidence>
<dbReference type="InterPro" id="IPR045314">
    <property type="entry name" value="bZIP_plant_GBF1"/>
</dbReference>
<sequence>MDQKQLESSATVGGSGNIKPSTELDLEELLRKTADYSYPPNIIYNSSGRMKTTEGKGGTERGGVFDDVTDGIFGVGDNHKIFDGVSTGDLGFGFPNRDIVNGFPTCVGPAESPLSQSLTPKQPCVSATLDSQSSICASSLISTHKPKAMGTASGSSPEQSDDEDAELEADPCVQSTDCIDLKRDRRKASNRDSARRSRKRKQAHLADLELQVDQLSGENLSLYKQLTEATQQLQDASTNNRVLKSDVEALRAKVKLAEDMVTRGSLSCSLNHLLQSHLSLPPQLLNSQNLQGVTHASPTISVQGDDDTSFAGIAVPSTIANGNVDTVNGDAKCGVVSDVVGCVSEIWPWGSQVFAATSK</sequence>
<dbReference type="SMART" id="SM00338">
    <property type="entry name" value="BRLZ"/>
    <property type="match status" value="1"/>
</dbReference>
<dbReference type="GO" id="GO:0046983">
    <property type="term" value="F:protein dimerization activity"/>
    <property type="evidence" value="ECO:0007669"/>
    <property type="project" value="UniProtKB-ARBA"/>
</dbReference>
<dbReference type="EMBL" id="BSYO01000001">
    <property type="protein sequence ID" value="GMG99172.1"/>
    <property type="molecule type" value="Genomic_DNA"/>
</dbReference>
<accession>A0AAD3P4F9</accession>
<keyword evidence="4" id="KW-0804">Transcription</keyword>
<gene>
    <name evidence="8" type="ORF">Nepgr_001012</name>
</gene>
<dbReference type="GO" id="GO:0005634">
    <property type="term" value="C:nucleus"/>
    <property type="evidence" value="ECO:0007669"/>
    <property type="project" value="UniProtKB-SubCell"/>
</dbReference>
<dbReference type="Gene3D" id="1.20.5.170">
    <property type="match status" value="1"/>
</dbReference>
<keyword evidence="3" id="KW-0238">DNA-binding</keyword>
<evidence type="ECO:0000313" key="9">
    <source>
        <dbReference type="Proteomes" id="UP001279734"/>
    </source>
</evidence>
<evidence type="ECO:0000256" key="2">
    <source>
        <dbReference type="ARBA" id="ARBA00023015"/>
    </source>
</evidence>
<dbReference type="PROSITE" id="PS00036">
    <property type="entry name" value="BZIP_BASIC"/>
    <property type="match status" value="1"/>
</dbReference>
<reference evidence="8" key="1">
    <citation type="submission" date="2023-05" db="EMBL/GenBank/DDBJ databases">
        <title>Nepenthes gracilis genome sequencing.</title>
        <authorList>
            <person name="Fukushima K."/>
        </authorList>
    </citation>
    <scope>NUCLEOTIDE SEQUENCE</scope>
    <source>
        <strain evidence="8">SING2019-196</strain>
    </source>
</reference>
<evidence type="ECO:0000256" key="4">
    <source>
        <dbReference type="ARBA" id="ARBA00023163"/>
    </source>
</evidence>
<dbReference type="PROSITE" id="PS50217">
    <property type="entry name" value="BZIP"/>
    <property type="match status" value="1"/>
</dbReference>
<dbReference type="PANTHER" id="PTHR47693">
    <property type="entry name" value="BZIP TRANSCRIPTION FACTOR RISBZ3-RELATED"/>
    <property type="match status" value="1"/>
</dbReference>
<dbReference type="AlphaFoldDB" id="A0AAD3P4F9"/>
<evidence type="ECO:0000256" key="1">
    <source>
        <dbReference type="ARBA" id="ARBA00004123"/>
    </source>
</evidence>
<proteinExistence type="predicted"/>
<evidence type="ECO:0000259" key="7">
    <source>
        <dbReference type="PROSITE" id="PS50217"/>
    </source>
</evidence>
<feature type="compositionally biased region" description="Basic and acidic residues" evidence="6">
    <location>
        <begin position="183"/>
        <end position="195"/>
    </location>
</feature>
<evidence type="ECO:0000256" key="5">
    <source>
        <dbReference type="ARBA" id="ARBA00023242"/>
    </source>
</evidence>
<dbReference type="InterPro" id="IPR046347">
    <property type="entry name" value="bZIP_sf"/>
</dbReference>
<protein>
    <recommendedName>
        <fullName evidence="7">BZIP domain-containing protein</fullName>
    </recommendedName>
</protein>